<comment type="caution">
    <text evidence="2">The sequence shown here is derived from an EMBL/GenBank/DDBJ whole genome shotgun (WGS) entry which is preliminary data.</text>
</comment>
<dbReference type="EMBL" id="CAXDID020000148">
    <property type="protein sequence ID" value="CAL6041160.1"/>
    <property type="molecule type" value="Genomic_DNA"/>
</dbReference>
<dbReference type="Gene3D" id="3.30.390.10">
    <property type="entry name" value="Enolase-like, N-terminal domain"/>
    <property type="match status" value="1"/>
</dbReference>
<reference evidence="2" key="1">
    <citation type="submission" date="2023-06" db="EMBL/GenBank/DDBJ databases">
        <authorList>
            <person name="Kurt Z."/>
        </authorList>
    </citation>
    <scope>NUCLEOTIDE SEQUENCE</scope>
</reference>
<evidence type="ECO:0000313" key="4">
    <source>
        <dbReference type="Proteomes" id="UP001642409"/>
    </source>
</evidence>
<evidence type="ECO:0000259" key="1">
    <source>
        <dbReference type="Pfam" id="PF03952"/>
    </source>
</evidence>
<dbReference type="InterPro" id="IPR020811">
    <property type="entry name" value="Enolase_N"/>
</dbReference>
<reference evidence="3 4" key="2">
    <citation type="submission" date="2024-07" db="EMBL/GenBank/DDBJ databases">
        <authorList>
            <person name="Akdeniz Z."/>
        </authorList>
    </citation>
    <scope>NUCLEOTIDE SEQUENCE [LARGE SCALE GENOMIC DNA]</scope>
</reference>
<organism evidence="2">
    <name type="scientific">Hexamita inflata</name>
    <dbReference type="NCBI Taxonomy" id="28002"/>
    <lineage>
        <taxon>Eukaryota</taxon>
        <taxon>Metamonada</taxon>
        <taxon>Diplomonadida</taxon>
        <taxon>Hexamitidae</taxon>
        <taxon>Hexamitinae</taxon>
        <taxon>Hexamita</taxon>
    </lineage>
</organism>
<accession>A0AA86URQ8</accession>
<dbReference type="Proteomes" id="UP001642409">
    <property type="component" value="Unassembled WGS sequence"/>
</dbReference>
<evidence type="ECO:0000313" key="2">
    <source>
        <dbReference type="EMBL" id="CAI9965469.1"/>
    </source>
</evidence>
<protein>
    <submittedName>
        <fullName evidence="2">Enolase</fullName>
    </submittedName>
</protein>
<name>A0AA86URQ8_9EUKA</name>
<dbReference type="Pfam" id="PF03952">
    <property type="entry name" value="Enolase_N"/>
    <property type="match status" value="1"/>
</dbReference>
<evidence type="ECO:0000313" key="3">
    <source>
        <dbReference type="EMBL" id="CAL6041160.1"/>
    </source>
</evidence>
<gene>
    <name evidence="3" type="ORF">HINF_LOCUS38813</name>
    <name evidence="2" type="ORF">HINF_LOCUS53114</name>
</gene>
<dbReference type="SUPFAM" id="SSF54826">
    <property type="entry name" value="Enolase N-terminal domain-like"/>
    <property type="match status" value="1"/>
</dbReference>
<dbReference type="AlphaFoldDB" id="A0AA86URQ8"/>
<proteinExistence type="predicted"/>
<feature type="domain" description="Enolase N-terminal" evidence="1">
    <location>
        <begin position="65"/>
        <end position="110"/>
    </location>
</feature>
<sequence length="118" mass="13727">MKLPVFQRKNYISSLSITLQFSRTKVVNSSQVGIINYRYYYLGQLLQWVQIYYLILEYLQISFLDEALELRDDDAKYFGKGVQKALDNIKNVIAPALMDVCDQRVIDAKMPPKNPGRD</sequence>
<dbReference type="EMBL" id="CATOUU010000990">
    <property type="protein sequence ID" value="CAI9965469.1"/>
    <property type="molecule type" value="Genomic_DNA"/>
</dbReference>
<dbReference type="InterPro" id="IPR029017">
    <property type="entry name" value="Enolase-like_N"/>
</dbReference>
<keyword evidence="4" id="KW-1185">Reference proteome</keyword>